<dbReference type="PANTHER" id="PTHR45663">
    <property type="entry name" value="GEO12009P1"/>
    <property type="match status" value="1"/>
</dbReference>
<dbReference type="FunFam" id="3.40.30.10:FF:000001">
    <property type="entry name" value="Thioredoxin"/>
    <property type="match status" value="1"/>
</dbReference>
<keyword evidence="3" id="KW-0813">Transport</keyword>
<name>A0A9D0YZA4_9FIRM</name>
<dbReference type="InterPro" id="IPR013766">
    <property type="entry name" value="Thioredoxin_domain"/>
</dbReference>
<comment type="similarity">
    <text evidence="1">Belongs to the thioredoxin family.</text>
</comment>
<sequence>MIKHLEKEDFHKEIEKGAVLVDFYATWCGPCKMMEPILEKLSKEKDIKVIKVDVDQHEDLAREYGVMSIPNLFLFKDGKEAKNQVGYLPYEQLEKWF</sequence>
<dbReference type="PROSITE" id="PS51352">
    <property type="entry name" value="THIOREDOXIN_2"/>
    <property type="match status" value="1"/>
</dbReference>
<evidence type="ECO:0000256" key="8">
    <source>
        <dbReference type="PIRSR" id="PIRSR000077-1"/>
    </source>
</evidence>
<evidence type="ECO:0000256" key="1">
    <source>
        <dbReference type="ARBA" id="ARBA00008987"/>
    </source>
</evidence>
<dbReference type="CDD" id="cd02947">
    <property type="entry name" value="TRX_family"/>
    <property type="match status" value="1"/>
</dbReference>
<feature type="disulfide bond" description="Redox-active" evidence="9">
    <location>
        <begin position="28"/>
        <end position="31"/>
    </location>
</feature>
<feature type="site" description="Contributes to redox potential value" evidence="8">
    <location>
        <position position="30"/>
    </location>
</feature>
<protein>
    <recommendedName>
        <fullName evidence="2 7">Thioredoxin</fullName>
    </recommendedName>
</protein>
<dbReference type="GO" id="GO:0015035">
    <property type="term" value="F:protein-disulfide reductase activity"/>
    <property type="evidence" value="ECO:0007669"/>
    <property type="project" value="UniProtKB-UniRule"/>
</dbReference>
<dbReference type="NCBIfam" id="TIGR01068">
    <property type="entry name" value="thioredoxin"/>
    <property type="match status" value="1"/>
</dbReference>
<dbReference type="PANTHER" id="PTHR45663:SF11">
    <property type="entry name" value="GEO12009P1"/>
    <property type="match status" value="1"/>
</dbReference>
<keyword evidence="4" id="KW-0249">Electron transport</keyword>
<evidence type="ECO:0000313" key="11">
    <source>
        <dbReference type="EMBL" id="HIQ64722.1"/>
    </source>
</evidence>
<feature type="domain" description="Thioredoxin" evidence="10">
    <location>
        <begin position="1"/>
        <end position="97"/>
    </location>
</feature>
<dbReference type="SUPFAM" id="SSF52833">
    <property type="entry name" value="Thioredoxin-like"/>
    <property type="match status" value="1"/>
</dbReference>
<keyword evidence="6 9" id="KW-0676">Redox-active center</keyword>
<evidence type="ECO:0000256" key="4">
    <source>
        <dbReference type="ARBA" id="ARBA00022982"/>
    </source>
</evidence>
<dbReference type="AlphaFoldDB" id="A0A9D0YZA4"/>
<dbReference type="EMBL" id="DVFU01000064">
    <property type="protein sequence ID" value="HIQ64722.1"/>
    <property type="molecule type" value="Genomic_DNA"/>
</dbReference>
<accession>A0A9D0YZA4</accession>
<feature type="active site" description="Nucleophile" evidence="8">
    <location>
        <position position="31"/>
    </location>
</feature>
<evidence type="ECO:0000256" key="5">
    <source>
        <dbReference type="ARBA" id="ARBA00023157"/>
    </source>
</evidence>
<dbReference type="InterPro" id="IPR005746">
    <property type="entry name" value="Thioredoxin"/>
</dbReference>
<keyword evidence="5 9" id="KW-1015">Disulfide bond</keyword>
<dbReference type="PRINTS" id="PR00421">
    <property type="entry name" value="THIOREDOXIN"/>
</dbReference>
<evidence type="ECO:0000256" key="2">
    <source>
        <dbReference type="ARBA" id="ARBA00020570"/>
    </source>
</evidence>
<reference evidence="11" key="2">
    <citation type="journal article" date="2021" name="PeerJ">
        <title>Extensive microbial diversity within the chicken gut microbiome revealed by metagenomics and culture.</title>
        <authorList>
            <person name="Gilroy R."/>
            <person name="Ravi A."/>
            <person name="Getino M."/>
            <person name="Pursley I."/>
            <person name="Horton D.L."/>
            <person name="Alikhan N.F."/>
            <person name="Baker D."/>
            <person name="Gharbi K."/>
            <person name="Hall N."/>
            <person name="Watson M."/>
            <person name="Adriaenssens E.M."/>
            <person name="Foster-Nyarko E."/>
            <person name="Jarju S."/>
            <person name="Secka A."/>
            <person name="Antonio M."/>
            <person name="Oren A."/>
            <person name="Chaudhuri R.R."/>
            <person name="La Ragione R."/>
            <person name="Hildebrand F."/>
            <person name="Pallen M.J."/>
        </authorList>
    </citation>
    <scope>NUCLEOTIDE SEQUENCE</scope>
    <source>
        <strain evidence="11">CHK165-10780</strain>
    </source>
</reference>
<feature type="site" description="Contributes to redox potential value" evidence="8">
    <location>
        <position position="29"/>
    </location>
</feature>
<dbReference type="GO" id="GO:0005829">
    <property type="term" value="C:cytosol"/>
    <property type="evidence" value="ECO:0007669"/>
    <property type="project" value="TreeGrafter"/>
</dbReference>
<feature type="site" description="Deprotonates C-terminal active site Cys" evidence="8">
    <location>
        <position position="22"/>
    </location>
</feature>
<feature type="active site" description="Nucleophile" evidence="8">
    <location>
        <position position="28"/>
    </location>
</feature>
<dbReference type="InterPro" id="IPR017937">
    <property type="entry name" value="Thioredoxin_CS"/>
</dbReference>
<evidence type="ECO:0000256" key="6">
    <source>
        <dbReference type="ARBA" id="ARBA00023284"/>
    </source>
</evidence>
<dbReference type="InterPro" id="IPR036249">
    <property type="entry name" value="Thioredoxin-like_sf"/>
</dbReference>
<evidence type="ECO:0000259" key="10">
    <source>
        <dbReference type="PROSITE" id="PS51352"/>
    </source>
</evidence>
<comment type="caution">
    <text evidence="11">The sequence shown here is derived from an EMBL/GenBank/DDBJ whole genome shotgun (WGS) entry which is preliminary data.</text>
</comment>
<evidence type="ECO:0000256" key="9">
    <source>
        <dbReference type="PIRSR" id="PIRSR000077-4"/>
    </source>
</evidence>
<dbReference type="Gene3D" id="3.40.30.10">
    <property type="entry name" value="Glutaredoxin"/>
    <property type="match status" value="1"/>
</dbReference>
<evidence type="ECO:0000256" key="7">
    <source>
        <dbReference type="NCBIfam" id="TIGR01068"/>
    </source>
</evidence>
<dbReference type="GO" id="GO:0045454">
    <property type="term" value="P:cell redox homeostasis"/>
    <property type="evidence" value="ECO:0007669"/>
    <property type="project" value="TreeGrafter"/>
</dbReference>
<dbReference type="PIRSF" id="PIRSF000077">
    <property type="entry name" value="Thioredoxin"/>
    <property type="match status" value="1"/>
</dbReference>
<evidence type="ECO:0000313" key="12">
    <source>
        <dbReference type="Proteomes" id="UP000886725"/>
    </source>
</evidence>
<dbReference type="Pfam" id="PF00085">
    <property type="entry name" value="Thioredoxin"/>
    <property type="match status" value="1"/>
</dbReference>
<dbReference type="Proteomes" id="UP000886725">
    <property type="component" value="Unassembled WGS sequence"/>
</dbReference>
<organism evidence="11 12">
    <name type="scientific">Candidatus Faecenecus gallistercoris</name>
    <dbReference type="NCBI Taxonomy" id="2840793"/>
    <lineage>
        <taxon>Bacteria</taxon>
        <taxon>Bacillati</taxon>
        <taxon>Bacillota</taxon>
        <taxon>Bacillota incertae sedis</taxon>
        <taxon>Candidatus Faecenecus</taxon>
    </lineage>
</organism>
<reference evidence="11" key="1">
    <citation type="submission" date="2020-10" db="EMBL/GenBank/DDBJ databases">
        <authorList>
            <person name="Gilroy R."/>
        </authorList>
    </citation>
    <scope>NUCLEOTIDE SEQUENCE</scope>
    <source>
        <strain evidence="11">CHK165-10780</strain>
    </source>
</reference>
<proteinExistence type="inferred from homology"/>
<dbReference type="PROSITE" id="PS00194">
    <property type="entry name" value="THIOREDOXIN_1"/>
    <property type="match status" value="1"/>
</dbReference>
<gene>
    <name evidence="11" type="primary">trxA</name>
    <name evidence="11" type="ORF">IAC85_03185</name>
</gene>
<evidence type="ECO:0000256" key="3">
    <source>
        <dbReference type="ARBA" id="ARBA00022448"/>
    </source>
</evidence>